<dbReference type="InterPro" id="IPR000408">
    <property type="entry name" value="Reg_chr_condens"/>
</dbReference>
<gene>
    <name evidence="5" type="primary">ubiE_3</name>
    <name evidence="5" type="ORF">PS723_04609</name>
</gene>
<organism evidence="5 6">
    <name type="scientific">Pseudomonas fluorescens</name>
    <dbReference type="NCBI Taxonomy" id="294"/>
    <lineage>
        <taxon>Bacteria</taxon>
        <taxon>Pseudomonadati</taxon>
        <taxon>Pseudomonadota</taxon>
        <taxon>Gammaproteobacteria</taxon>
        <taxon>Pseudomonadales</taxon>
        <taxon>Pseudomonadaceae</taxon>
        <taxon>Pseudomonas</taxon>
    </lineage>
</organism>
<dbReference type="CDD" id="cd02440">
    <property type="entry name" value="AdoMet_MTases"/>
    <property type="match status" value="1"/>
</dbReference>
<dbReference type="InterPro" id="IPR029063">
    <property type="entry name" value="SAM-dependent_MTases_sf"/>
</dbReference>
<evidence type="ECO:0000313" key="5">
    <source>
        <dbReference type="EMBL" id="VVO26079.1"/>
    </source>
</evidence>
<dbReference type="PANTHER" id="PTHR44942">
    <property type="entry name" value="METHYLTRANSF_11 DOMAIN-CONTAINING PROTEIN"/>
    <property type="match status" value="1"/>
</dbReference>
<evidence type="ECO:0000256" key="3">
    <source>
        <dbReference type="ARBA" id="ARBA00022679"/>
    </source>
</evidence>
<dbReference type="InterPro" id="IPR013216">
    <property type="entry name" value="Methyltransf_11"/>
</dbReference>
<keyword evidence="5" id="KW-0830">Ubiquinone</keyword>
<dbReference type="EC" id="2.1.1.163" evidence="5"/>
<keyword evidence="2 5" id="KW-0489">Methyltransferase</keyword>
<accession>A0A5E7EH96</accession>
<keyword evidence="3 5" id="KW-0808">Transferase</keyword>
<dbReference type="GO" id="GO:0032259">
    <property type="term" value="P:methylation"/>
    <property type="evidence" value="ECO:0007669"/>
    <property type="project" value="UniProtKB-KW"/>
</dbReference>
<dbReference type="SUPFAM" id="SSF53335">
    <property type="entry name" value="S-adenosyl-L-methionine-dependent methyltransferases"/>
    <property type="match status" value="1"/>
</dbReference>
<dbReference type="GO" id="GO:0043770">
    <property type="term" value="F:demethylmenaquinone methyltransferase activity"/>
    <property type="evidence" value="ECO:0007669"/>
    <property type="project" value="UniProtKB-EC"/>
</dbReference>
<dbReference type="Proteomes" id="UP000379480">
    <property type="component" value="Unassembled WGS sequence"/>
</dbReference>
<sequence>MLDLACGDGHLLALLANRQQPALRLIGVDMSQAELDVARSMLPDHVLLLKERAQALSTATGSIDFVLSHLALMLMDDLEQVLIEIRRVLRDDGKLAVIVGRGFLLGEVGTLYLDAFRAIAQQDALAHLPMGDPRTRTREGWIELLSADFTCVEFEDMDVEWHPQFDELWASLNDTYDVDRLTSAAQARLKGRFKTSIEHLKLEDGSIPTGWGLRLIRGSAS</sequence>
<dbReference type="InterPro" id="IPR051052">
    <property type="entry name" value="Diverse_substrate_MTase"/>
</dbReference>
<name>A0A5E7EH96_PSEFL</name>
<dbReference type="PROSITE" id="PS00626">
    <property type="entry name" value="RCC1_2"/>
    <property type="match status" value="1"/>
</dbReference>
<reference evidence="5 6" key="1">
    <citation type="submission" date="2019-09" db="EMBL/GenBank/DDBJ databases">
        <authorList>
            <person name="Chandra G."/>
            <person name="Truman W A."/>
        </authorList>
    </citation>
    <scope>NUCLEOTIDE SEQUENCE [LARGE SCALE GENOMIC DNA]</scope>
    <source>
        <strain evidence="5">PS723</strain>
    </source>
</reference>
<dbReference type="Gene3D" id="3.40.50.150">
    <property type="entry name" value="Vaccinia Virus protein VP39"/>
    <property type="match status" value="1"/>
</dbReference>
<evidence type="ECO:0000313" key="6">
    <source>
        <dbReference type="Proteomes" id="UP000379480"/>
    </source>
</evidence>
<dbReference type="PANTHER" id="PTHR44942:SF4">
    <property type="entry name" value="METHYLTRANSFERASE TYPE 11 DOMAIN-CONTAINING PROTEIN"/>
    <property type="match status" value="1"/>
</dbReference>
<feature type="domain" description="Methyltransferase type 11" evidence="4">
    <location>
        <begin position="2"/>
        <end position="96"/>
    </location>
</feature>
<evidence type="ECO:0000256" key="1">
    <source>
        <dbReference type="ARBA" id="ARBA00008361"/>
    </source>
</evidence>
<proteinExistence type="inferred from homology"/>
<dbReference type="Pfam" id="PF08241">
    <property type="entry name" value="Methyltransf_11"/>
    <property type="match status" value="1"/>
</dbReference>
<protein>
    <submittedName>
        <fullName evidence="5">Ubiquinone/menaquinone biosynthesis C-methyltransferase UbiE</fullName>
        <ecNumber evidence="5">2.1.1.163</ecNumber>
    </submittedName>
</protein>
<comment type="similarity">
    <text evidence="1">Belongs to the methyltransferase superfamily.</text>
</comment>
<dbReference type="GO" id="GO:0008757">
    <property type="term" value="F:S-adenosylmethionine-dependent methyltransferase activity"/>
    <property type="evidence" value="ECO:0007669"/>
    <property type="project" value="InterPro"/>
</dbReference>
<evidence type="ECO:0000259" key="4">
    <source>
        <dbReference type="Pfam" id="PF08241"/>
    </source>
</evidence>
<dbReference type="AlphaFoldDB" id="A0A5E7EH96"/>
<dbReference type="EMBL" id="CABVHY010000025">
    <property type="protein sequence ID" value="VVO26079.1"/>
    <property type="molecule type" value="Genomic_DNA"/>
</dbReference>
<evidence type="ECO:0000256" key="2">
    <source>
        <dbReference type="ARBA" id="ARBA00022603"/>
    </source>
</evidence>